<name>A0A3G2SXV1_9GAMM</name>
<protein>
    <recommendedName>
        <fullName evidence="4">TauD/TfdA-like domain-containing protein</fullName>
    </recommendedName>
</protein>
<dbReference type="InterPro" id="IPR042098">
    <property type="entry name" value="TauD-like_sf"/>
</dbReference>
<dbReference type="SUPFAM" id="SSF51197">
    <property type="entry name" value="Clavaminate synthase-like"/>
    <property type="match status" value="1"/>
</dbReference>
<keyword evidence="2" id="KW-0614">Plasmid</keyword>
<dbReference type="GO" id="GO:0016706">
    <property type="term" value="F:2-oxoglutarate-dependent dioxygenase activity"/>
    <property type="evidence" value="ECO:0007669"/>
    <property type="project" value="UniProtKB-ARBA"/>
</dbReference>
<proteinExistence type="predicted"/>
<evidence type="ECO:0000313" key="3">
    <source>
        <dbReference type="Proteomes" id="UP000279962"/>
    </source>
</evidence>
<reference evidence="2 3" key="1">
    <citation type="submission" date="2018-10" db="EMBL/GenBank/DDBJ databases">
        <title>The complete genome of Acinetobacter wuhouensis strain WCHAW010062.</title>
        <authorList>
            <person name="Hu Y."/>
            <person name="Long H."/>
            <person name="Feng Y."/>
            <person name="Zong Z."/>
        </authorList>
    </citation>
    <scope>NUCLEOTIDE SEQUENCE [LARGE SCALE GENOMIC DNA]</scope>
    <source>
        <strain evidence="2 3">WCHAW010062</strain>
        <plasmid evidence="3">poxa23_010062</plasmid>
    </source>
</reference>
<geneLocation type="plasmid" evidence="3">
    <name>poxa23_010062</name>
</geneLocation>
<organism evidence="2 3">
    <name type="scientific">Acinetobacter wuhouensis</name>
    <dbReference type="NCBI Taxonomy" id="1879050"/>
    <lineage>
        <taxon>Bacteria</taxon>
        <taxon>Pseudomonadati</taxon>
        <taxon>Pseudomonadota</taxon>
        <taxon>Gammaproteobacteria</taxon>
        <taxon>Moraxellales</taxon>
        <taxon>Moraxellaceae</taxon>
        <taxon>Acinetobacter</taxon>
    </lineage>
</organism>
<evidence type="ECO:0000256" key="1">
    <source>
        <dbReference type="ARBA" id="ARBA00023002"/>
    </source>
</evidence>
<sequence>MHGDCLVSSLKDSISSSGFLIIDNVNSMDDVLDITQSLGEIRTLNKKDIQVIQPSTKEKSKSKSLSYFHGFEDFPLHNDTVFWEQPARYIIFYMQEKSNTSTIILDRNEVKRILNIFFNKKPIFLKKKETGISYSFPLLGNSNEYICYDPCYMKPINDDAKLFVQELENSVSKAVPIQWIGNRLVIVDNWYVLHGRKAVDSADFDRKLFRFYRA</sequence>
<dbReference type="AlphaFoldDB" id="A0A3G2SXV1"/>
<evidence type="ECO:0000313" key="2">
    <source>
        <dbReference type="EMBL" id="AYO52552.1"/>
    </source>
</evidence>
<dbReference type="Gene3D" id="3.60.130.10">
    <property type="entry name" value="Clavaminate synthase-like"/>
    <property type="match status" value="1"/>
</dbReference>
<dbReference type="EMBL" id="CP033130">
    <property type="protein sequence ID" value="AYO52552.1"/>
    <property type="molecule type" value="Genomic_DNA"/>
</dbReference>
<keyword evidence="1" id="KW-0560">Oxidoreductase</keyword>
<evidence type="ECO:0008006" key="4">
    <source>
        <dbReference type="Google" id="ProtNLM"/>
    </source>
</evidence>
<dbReference type="Proteomes" id="UP000279962">
    <property type="component" value="Plasmid pOXA23_010062"/>
</dbReference>
<gene>
    <name evidence="2" type="ORF">CDG68_02075</name>
</gene>
<accession>A0A3G2SXV1</accession>